<dbReference type="Proteomes" id="UP001139199">
    <property type="component" value="Unassembled WGS sequence"/>
</dbReference>
<reference evidence="2" key="1">
    <citation type="submission" date="2021-10" db="EMBL/GenBank/DDBJ databases">
        <title>Tamlana sargassums sp. nov., and Tamlana laminarinivorans sp. nov., two new bacteria isolated from the brown alga.</title>
        <authorList>
            <person name="Li J."/>
        </authorList>
    </citation>
    <scope>NUCLEOTIDE SEQUENCE</scope>
    <source>
        <strain evidence="2">PT2-4</strain>
    </source>
</reference>
<accession>A0A9X1I2L4</accession>
<gene>
    <name evidence="2" type="ORF">LG649_15670</name>
</gene>
<dbReference type="EMBL" id="JAJAPW010000013">
    <property type="protein sequence ID" value="MCB4800290.1"/>
    <property type="molecule type" value="Genomic_DNA"/>
</dbReference>
<name>A0A9X1I2L4_9FLAO</name>
<dbReference type="AlphaFoldDB" id="A0A9X1I2L4"/>
<evidence type="ECO:0000256" key="1">
    <source>
        <dbReference type="SAM" id="Phobius"/>
    </source>
</evidence>
<evidence type="ECO:0000313" key="3">
    <source>
        <dbReference type="Proteomes" id="UP001139199"/>
    </source>
</evidence>
<feature type="transmembrane region" description="Helical" evidence="1">
    <location>
        <begin position="12"/>
        <end position="33"/>
    </location>
</feature>
<proteinExistence type="predicted"/>
<keyword evidence="1" id="KW-1133">Transmembrane helix</keyword>
<feature type="transmembrane region" description="Helical" evidence="1">
    <location>
        <begin position="45"/>
        <end position="64"/>
    </location>
</feature>
<dbReference type="RefSeq" id="WP_226544765.1">
    <property type="nucleotide sequence ID" value="NZ_JAJAPW010000013.1"/>
</dbReference>
<keyword evidence="1" id="KW-0472">Membrane</keyword>
<organism evidence="2 3">
    <name type="scientific">Neotamlana laminarinivorans</name>
    <dbReference type="NCBI Taxonomy" id="2883124"/>
    <lineage>
        <taxon>Bacteria</taxon>
        <taxon>Pseudomonadati</taxon>
        <taxon>Bacteroidota</taxon>
        <taxon>Flavobacteriia</taxon>
        <taxon>Flavobacteriales</taxon>
        <taxon>Flavobacteriaceae</taxon>
        <taxon>Neotamlana</taxon>
    </lineage>
</organism>
<comment type="caution">
    <text evidence="2">The sequence shown here is derived from an EMBL/GenBank/DDBJ whole genome shotgun (WGS) entry which is preliminary data.</text>
</comment>
<sequence length="190" mass="22275">MDKIRSILNKIFSNFLLGLLFMGIVLLFVGLGYRGKYQRVSESYLPMALIGLGILLPYIIYFFYSSNKYQKRQKIRLEKASNDFNVFINNSRKSDLNLDDVEIISFNSKSPDFYESKVGQLNQKDSYKNKNLNDVKVEFPFGGQKLNYLFKTNKGLDNIKIHFAIKKETKIYFDENDSDKIYVDFDFLNK</sequence>
<keyword evidence="3" id="KW-1185">Reference proteome</keyword>
<protein>
    <submittedName>
        <fullName evidence="2">Uncharacterized protein</fullName>
    </submittedName>
</protein>
<keyword evidence="1" id="KW-0812">Transmembrane</keyword>
<evidence type="ECO:0000313" key="2">
    <source>
        <dbReference type="EMBL" id="MCB4800290.1"/>
    </source>
</evidence>